<evidence type="ECO:0000313" key="1">
    <source>
        <dbReference type="EMBL" id="EEV21409.1"/>
    </source>
</evidence>
<protein>
    <submittedName>
        <fullName evidence="1">Uncharacterized protein</fullName>
    </submittedName>
</protein>
<proteinExistence type="predicted"/>
<organism evidence="1 2">
    <name type="scientific">Treponema vincentii ATCC 35580</name>
    <dbReference type="NCBI Taxonomy" id="596324"/>
    <lineage>
        <taxon>Bacteria</taxon>
        <taxon>Pseudomonadati</taxon>
        <taxon>Spirochaetota</taxon>
        <taxon>Spirochaetia</taxon>
        <taxon>Spirochaetales</taxon>
        <taxon>Treponemataceae</taxon>
        <taxon>Treponema</taxon>
    </lineage>
</organism>
<dbReference type="eggNOG" id="COG1775">
    <property type="taxonomic scope" value="Bacteria"/>
</dbReference>
<sequence>MEFDFTQASLQEILNYTPDFRREAYIDATLRMQADDNIVGVFGSAYSQAQSSIIDEALIYGCGLVPVPVVGVDAFIFKYGDYPSCDAIKSTMVYLTTQKCPLLYSSKMYVLDGCCPAVEAAFRQCTQKPVHVYADSERLKAMLQQVYEREYSAARYREAQSAFTTLNGLLQQLEQSALSGNDFGMLAFYSRFIFELEERIAFLTRVCELLSSAANCGQAAHFPLPPIKRVPVSIHCPDGIIQKITPTAGTYFKPVGVQRGSSADVACAGCIYPADQYVEY</sequence>
<name>C8PMJ2_9SPIR</name>
<reference evidence="1 2" key="1">
    <citation type="submission" date="2009-07" db="EMBL/GenBank/DDBJ databases">
        <authorList>
            <person name="Madupu R."/>
            <person name="Sebastian Y."/>
            <person name="Durkin A.S."/>
            <person name="Torralba M."/>
            <person name="Methe B."/>
            <person name="Sutton G.G."/>
            <person name="Strausberg R.L."/>
            <person name="Nelson K.E."/>
        </authorList>
    </citation>
    <scope>NUCLEOTIDE SEQUENCE [LARGE SCALE GENOMIC DNA]</scope>
    <source>
        <strain evidence="1 2">ATCC 35580</strain>
    </source>
</reference>
<evidence type="ECO:0000313" key="2">
    <source>
        <dbReference type="Proteomes" id="UP000004509"/>
    </source>
</evidence>
<dbReference type="OrthoDB" id="357032at2"/>
<dbReference type="EMBL" id="ACYH01000011">
    <property type="protein sequence ID" value="EEV21409.1"/>
    <property type="molecule type" value="Genomic_DNA"/>
</dbReference>
<gene>
    <name evidence="1" type="ORF">TREVI0001_0607</name>
</gene>
<accession>C8PMJ2</accession>
<dbReference type="STRING" id="596324.TREVI0001_0607"/>
<dbReference type="AlphaFoldDB" id="C8PMJ2"/>
<dbReference type="RefSeq" id="WP_006187744.1">
    <property type="nucleotide sequence ID" value="NZ_ACYH01000011.1"/>
</dbReference>
<comment type="caution">
    <text evidence="1">The sequence shown here is derived from an EMBL/GenBank/DDBJ whole genome shotgun (WGS) entry which is preliminary data.</text>
</comment>
<dbReference type="GeneID" id="301461431"/>
<dbReference type="Proteomes" id="UP000004509">
    <property type="component" value="Unassembled WGS sequence"/>
</dbReference>